<feature type="transmembrane region" description="Helical" evidence="5">
    <location>
        <begin position="12"/>
        <end position="30"/>
    </location>
</feature>
<gene>
    <name evidence="7" type="ORF">ABID12_003205</name>
</gene>
<keyword evidence="4 5" id="KW-0472">Membrane</keyword>
<feature type="transmembrane region" description="Helical" evidence="5">
    <location>
        <begin position="296"/>
        <end position="317"/>
    </location>
</feature>
<feature type="domain" description="Major facilitator superfamily (MFS) profile" evidence="6">
    <location>
        <begin position="13"/>
        <end position="451"/>
    </location>
</feature>
<dbReference type="EMBL" id="JBEPLY010000012">
    <property type="protein sequence ID" value="MET3601249.1"/>
    <property type="molecule type" value="Genomic_DNA"/>
</dbReference>
<feature type="transmembrane region" description="Helical" evidence="5">
    <location>
        <begin position="329"/>
        <end position="347"/>
    </location>
</feature>
<dbReference type="RefSeq" id="WP_354435068.1">
    <property type="nucleotide sequence ID" value="NZ_JBEPLY010000012.1"/>
</dbReference>
<dbReference type="PANTHER" id="PTHR42718:SF49">
    <property type="entry name" value="EXPORT PROTEIN"/>
    <property type="match status" value="1"/>
</dbReference>
<evidence type="ECO:0000259" key="6">
    <source>
        <dbReference type="PROSITE" id="PS50850"/>
    </source>
</evidence>
<evidence type="ECO:0000313" key="7">
    <source>
        <dbReference type="EMBL" id="MET3601249.1"/>
    </source>
</evidence>
<evidence type="ECO:0000256" key="1">
    <source>
        <dbReference type="ARBA" id="ARBA00004141"/>
    </source>
</evidence>
<evidence type="ECO:0000313" key="8">
    <source>
        <dbReference type="Proteomes" id="UP001549164"/>
    </source>
</evidence>
<feature type="transmembrane region" description="Helical" evidence="5">
    <location>
        <begin position="353"/>
        <end position="379"/>
    </location>
</feature>
<dbReference type="InterPro" id="IPR036259">
    <property type="entry name" value="MFS_trans_sf"/>
</dbReference>
<protein>
    <submittedName>
        <fullName evidence="7">MFS family permease</fullName>
    </submittedName>
</protein>
<dbReference type="Gene3D" id="1.20.1720.10">
    <property type="entry name" value="Multidrug resistance protein D"/>
    <property type="match status" value="1"/>
</dbReference>
<reference evidence="7 8" key="1">
    <citation type="submission" date="2024-06" db="EMBL/GenBank/DDBJ databases">
        <title>Genomic Encyclopedia of Type Strains, Phase IV (KMG-IV): sequencing the most valuable type-strain genomes for metagenomic binning, comparative biology and taxonomic classification.</title>
        <authorList>
            <person name="Goeker M."/>
        </authorList>
    </citation>
    <scope>NUCLEOTIDE SEQUENCE [LARGE SCALE GENOMIC DNA]</scope>
    <source>
        <strain evidence="7 8">DSM 28102</strain>
    </source>
</reference>
<dbReference type="PROSITE" id="PS50850">
    <property type="entry name" value="MFS"/>
    <property type="match status" value="1"/>
</dbReference>
<feature type="transmembrane region" description="Helical" evidence="5">
    <location>
        <begin position="169"/>
        <end position="187"/>
    </location>
</feature>
<feature type="transmembrane region" description="Helical" evidence="5">
    <location>
        <begin position="82"/>
        <end position="105"/>
    </location>
</feature>
<evidence type="ECO:0000256" key="4">
    <source>
        <dbReference type="ARBA" id="ARBA00023136"/>
    </source>
</evidence>
<dbReference type="InterPro" id="IPR011701">
    <property type="entry name" value="MFS"/>
</dbReference>
<dbReference type="Gene3D" id="1.20.1250.20">
    <property type="entry name" value="MFS general substrate transporter like domains"/>
    <property type="match status" value="1"/>
</dbReference>
<dbReference type="Pfam" id="PF07690">
    <property type="entry name" value="MFS_1"/>
    <property type="match status" value="1"/>
</dbReference>
<proteinExistence type="predicted"/>
<feature type="transmembrane region" description="Helical" evidence="5">
    <location>
        <begin position="111"/>
        <end position="131"/>
    </location>
</feature>
<dbReference type="PANTHER" id="PTHR42718">
    <property type="entry name" value="MAJOR FACILITATOR SUPERFAMILY MULTIDRUG TRANSPORTER MFSC"/>
    <property type="match status" value="1"/>
</dbReference>
<feature type="transmembrane region" description="Helical" evidence="5">
    <location>
        <begin position="399"/>
        <end position="417"/>
    </location>
</feature>
<keyword evidence="3 5" id="KW-1133">Transmembrane helix</keyword>
<feature type="transmembrane region" description="Helical" evidence="5">
    <location>
        <begin position="50"/>
        <end position="70"/>
    </location>
</feature>
<dbReference type="SUPFAM" id="SSF103473">
    <property type="entry name" value="MFS general substrate transporter"/>
    <property type="match status" value="1"/>
</dbReference>
<feature type="transmembrane region" description="Helical" evidence="5">
    <location>
        <begin position="223"/>
        <end position="242"/>
    </location>
</feature>
<feature type="transmembrane region" description="Helical" evidence="5">
    <location>
        <begin position="138"/>
        <end position="163"/>
    </location>
</feature>
<comment type="caution">
    <text evidence="7">The sequence shown here is derived from an EMBL/GenBank/DDBJ whole genome shotgun (WGS) entry which is preliminary data.</text>
</comment>
<feature type="transmembrane region" description="Helical" evidence="5">
    <location>
        <begin position="423"/>
        <end position="444"/>
    </location>
</feature>
<keyword evidence="8" id="KW-1185">Reference proteome</keyword>
<evidence type="ECO:0000256" key="3">
    <source>
        <dbReference type="ARBA" id="ARBA00022989"/>
    </source>
</evidence>
<feature type="transmembrane region" description="Helical" evidence="5">
    <location>
        <begin position="199"/>
        <end position="217"/>
    </location>
</feature>
<dbReference type="InterPro" id="IPR020846">
    <property type="entry name" value="MFS_dom"/>
</dbReference>
<accession>A0ABV2IEB7</accession>
<comment type="subcellular location">
    <subcellularLocation>
        <location evidence="1">Membrane</location>
        <topology evidence="1">Multi-pass membrane protein</topology>
    </subcellularLocation>
</comment>
<dbReference type="PRINTS" id="PR01036">
    <property type="entry name" value="TCRTETB"/>
</dbReference>
<dbReference type="Proteomes" id="UP001549164">
    <property type="component" value="Unassembled WGS sequence"/>
</dbReference>
<evidence type="ECO:0000256" key="2">
    <source>
        <dbReference type="ARBA" id="ARBA00022692"/>
    </source>
</evidence>
<keyword evidence="2 5" id="KW-0812">Transmembrane</keyword>
<organism evidence="7 8">
    <name type="scientific">Martelella mangrovi</name>
    <dbReference type="NCBI Taxonomy" id="1397477"/>
    <lineage>
        <taxon>Bacteria</taxon>
        <taxon>Pseudomonadati</taxon>
        <taxon>Pseudomonadota</taxon>
        <taxon>Alphaproteobacteria</taxon>
        <taxon>Hyphomicrobiales</taxon>
        <taxon>Aurantimonadaceae</taxon>
        <taxon>Martelella</taxon>
    </lineage>
</organism>
<feature type="transmembrane region" description="Helical" evidence="5">
    <location>
        <begin position="263"/>
        <end position="284"/>
    </location>
</feature>
<sequence>MENTTARDSAGATLIIVALATCLALVVFTAPLTTLNAMTQGLDLSAGAQAWVMSGMPLGAAVGLLTAGALGDSRGRRETFLAGLWLTAASSLVSALAPNATVLIIGRVLQGLGSAGIMACGLGLIGQVFTGSRLKSAAAVWAAALGAGVAVGPIIASLTLVIGGWRADHWLIALVSAALGIAAMKPLPKSFGDRARIDILGSILLMAGLGALLSALTEIRLGLTPSIVALFVASVVLLFIFVRLEKRVENPIIQLALFRRPDFVGATVAAFASGAGVLALMTMVPTVLERAYGMSPIVAAVVLLGWSGITAISPFTARFLPASLSSRNRVLLSMAGCLAGQLLLLLLTDGAFWWLVFPGLLVAGIANGILNGALGQAAVESVPPERAAMGSAANNTARYLGSSIGIAISSVLISAAGSEGLFFGWYAAILATSLFTLAGMVLMFRFGHRAAAG</sequence>
<evidence type="ECO:0000256" key="5">
    <source>
        <dbReference type="SAM" id="Phobius"/>
    </source>
</evidence>
<name>A0ABV2IEB7_9HYPH</name>